<dbReference type="CDD" id="cd06558">
    <property type="entry name" value="crotonase-like"/>
    <property type="match status" value="1"/>
</dbReference>
<dbReference type="RefSeq" id="WP_320507809.1">
    <property type="nucleotide sequence ID" value="NZ_JAXCLW010000002.1"/>
</dbReference>
<comment type="similarity">
    <text evidence="1">Belongs to the enoyl-CoA hydratase/isomerase family.</text>
</comment>
<dbReference type="Pfam" id="PF00378">
    <property type="entry name" value="ECH_1"/>
    <property type="match status" value="1"/>
</dbReference>
<comment type="caution">
    <text evidence="2">The sequence shown here is derived from an EMBL/GenBank/DDBJ whole genome shotgun (WGS) entry which is preliminary data.</text>
</comment>
<organism evidence="2 3">
    <name type="scientific">Dongia soli</name>
    <dbReference type="NCBI Taxonomy" id="600628"/>
    <lineage>
        <taxon>Bacteria</taxon>
        <taxon>Pseudomonadati</taxon>
        <taxon>Pseudomonadota</taxon>
        <taxon>Alphaproteobacteria</taxon>
        <taxon>Rhodospirillales</taxon>
        <taxon>Dongiaceae</taxon>
        <taxon>Dongia</taxon>
    </lineage>
</organism>
<evidence type="ECO:0000256" key="1">
    <source>
        <dbReference type="ARBA" id="ARBA00005254"/>
    </source>
</evidence>
<dbReference type="PANTHER" id="PTHR42964">
    <property type="entry name" value="ENOYL-COA HYDRATASE"/>
    <property type="match status" value="1"/>
</dbReference>
<sequence>MGNFILVDRRDDIATVTLNRPKRHNAFDDRMIAELSRIFDDLSQDGAIRFIVLAAEGKSFSAGADLAWMQRVAGQTSAENEADALALAKLLQRIDACPKPVIGVVDGAAYGGGVGLLACCDIVLASHQAAFALSEVRLGLIPAVISPYVIAAIGARPCRRYFLTGERFSAEEGLRLGLVHRLIASKDLQEAISTLCADLRKGGPLAQAAAKDLILRVSSTGNDVPIQEWTASRIAELRGSAEGREGMQAFLDKRPPSWMRHQRV</sequence>
<dbReference type="InterPro" id="IPR001753">
    <property type="entry name" value="Enoyl-CoA_hydra/iso"/>
</dbReference>
<dbReference type="Gene3D" id="3.90.226.10">
    <property type="entry name" value="2-enoyl-CoA Hydratase, Chain A, domain 1"/>
    <property type="match status" value="1"/>
</dbReference>
<dbReference type="Proteomes" id="UP001279642">
    <property type="component" value="Unassembled WGS sequence"/>
</dbReference>
<dbReference type="InterPro" id="IPR051683">
    <property type="entry name" value="Enoyl-CoA_Hydratase/Isomerase"/>
</dbReference>
<evidence type="ECO:0000313" key="3">
    <source>
        <dbReference type="Proteomes" id="UP001279642"/>
    </source>
</evidence>
<dbReference type="SUPFAM" id="SSF52096">
    <property type="entry name" value="ClpP/crotonase"/>
    <property type="match status" value="1"/>
</dbReference>
<evidence type="ECO:0000313" key="2">
    <source>
        <dbReference type="EMBL" id="MDY0882746.1"/>
    </source>
</evidence>
<name>A0ABU5E9B7_9PROT</name>
<dbReference type="InterPro" id="IPR014748">
    <property type="entry name" value="Enoyl-CoA_hydra_C"/>
</dbReference>
<accession>A0ABU5E9B7</accession>
<protein>
    <submittedName>
        <fullName evidence="2">Enoyl-CoA hydratase-related protein</fullName>
    </submittedName>
</protein>
<gene>
    <name evidence="2" type="ORF">SMD27_07820</name>
</gene>
<dbReference type="PANTHER" id="PTHR42964:SF1">
    <property type="entry name" value="POLYKETIDE BIOSYNTHESIS ENOYL-COA HYDRATASE PKSH-RELATED"/>
    <property type="match status" value="1"/>
</dbReference>
<dbReference type="Gene3D" id="1.10.12.10">
    <property type="entry name" value="Lyase 2-enoyl-coa Hydratase, Chain A, domain 2"/>
    <property type="match status" value="1"/>
</dbReference>
<proteinExistence type="inferred from homology"/>
<dbReference type="InterPro" id="IPR029045">
    <property type="entry name" value="ClpP/crotonase-like_dom_sf"/>
</dbReference>
<dbReference type="EMBL" id="JAXCLW010000002">
    <property type="protein sequence ID" value="MDY0882746.1"/>
    <property type="molecule type" value="Genomic_DNA"/>
</dbReference>
<keyword evidence="3" id="KW-1185">Reference proteome</keyword>
<reference evidence="2 3" key="1">
    <citation type="journal article" date="2016" name="Antonie Van Leeuwenhoek">
        <title>Dongia soli sp. nov., isolated from soil from Dokdo, Korea.</title>
        <authorList>
            <person name="Kim D.U."/>
            <person name="Lee H."/>
            <person name="Kim H."/>
            <person name="Kim S.G."/>
            <person name="Ka J.O."/>
        </authorList>
    </citation>
    <scope>NUCLEOTIDE SEQUENCE [LARGE SCALE GENOMIC DNA]</scope>
    <source>
        <strain evidence="2 3">D78</strain>
    </source>
</reference>